<dbReference type="AlphaFoldDB" id="A0A3B4X792"/>
<dbReference type="InterPro" id="IPR028994">
    <property type="entry name" value="Integrin_alpha_N"/>
</dbReference>
<reference evidence="2" key="1">
    <citation type="submission" date="2025-08" db="UniProtKB">
        <authorList>
            <consortium name="Ensembl"/>
        </authorList>
    </citation>
    <scope>IDENTIFICATION</scope>
</reference>
<accession>A0A3B4X792</accession>
<feature type="chain" id="PRO_5017321727" evidence="1">
    <location>
        <begin position="29"/>
        <end position="64"/>
    </location>
</feature>
<organism evidence="2 3">
    <name type="scientific">Seriola lalandi dorsalis</name>
    <dbReference type="NCBI Taxonomy" id="1841481"/>
    <lineage>
        <taxon>Eukaryota</taxon>
        <taxon>Metazoa</taxon>
        <taxon>Chordata</taxon>
        <taxon>Craniata</taxon>
        <taxon>Vertebrata</taxon>
        <taxon>Euteleostomi</taxon>
        <taxon>Actinopterygii</taxon>
        <taxon>Neopterygii</taxon>
        <taxon>Teleostei</taxon>
        <taxon>Neoteleostei</taxon>
        <taxon>Acanthomorphata</taxon>
        <taxon>Carangaria</taxon>
        <taxon>Carangiformes</taxon>
        <taxon>Carangidae</taxon>
        <taxon>Seriola</taxon>
    </lineage>
</organism>
<keyword evidence="1" id="KW-0732">Signal</keyword>
<keyword evidence="3" id="KW-1185">Reference proteome</keyword>
<dbReference type="Proteomes" id="UP000261360">
    <property type="component" value="Unplaced"/>
</dbReference>
<feature type="signal peptide" evidence="1">
    <location>
        <begin position="1"/>
        <end position="28"/>
    </location>
</feature>
<name>A0A3B4X792_SERLL</name>
<dbReference type="STRING" id="1841481.ENSSLDP00000011966"/>
<sequence>DNIQPSSSQITCGLWLLVLLSGCGRLSAFNLDTENVQQKSGDPGSLFGFSLAMHRQLEPEDKKM</sequence>
<reference evidence="2" key="2">
    <citation type="submission" date="2025-09" db="UniProtKB">
        <authorList>
            <consortium name="Ensembl"/>
        </authorList>
    </citation>
    <scope>IDENTIFICATION</scope>
</reference>
<dbReference type="Ensembl" id="ENSSLDT00000012405.1">
    <property type="protein sequence ID" value="ENSSLDP00000011966.1"/>
    <property type="gene ID" value="ENSSLDG00000009533.1"/>
</dbReference>
<evidence type="ECO:0000256" key="1">
    <source>
        <dbReference type="SAM" id="SignalP"/>
    </source>
</evidence>
<proteinExistence type="predicted"/>
<dbReference type="Gene3D" id="2.130.10.130">
    <property type="entry name" value="Integrin alpha, N-terminal"/>
    <property type="match status" value="1"/>
</dbReference>
<evidence type="ECO:0000313" key="2">
    <source>
        <dbReference type="Ensembl" id="ENSSLDP00000011966.1"/>
    </source>
</evidence>
<evidence type="ECO:0000313" key="3">
    <source>
        <dbReference type="Proteomes" id="UP000261360"/>
    </source>
</evidence>
<protein>
    <submittedName>
        <fullName evidence="2">Uncharacterized protein</fullName>
    </submittedName>
</protein>